<evidence type="ECO:0000313" key="10">
    <source>
        <dbReference type="Proteomes" id="UP000012073"/>
    </source>
</evidence>
<comment type="catalytic activity">
    <reaction evidence="6">
        <text>ATP + H2O = ADP + phosphate + H(+)</text>
        <dbReference type="Rhea" id="RHEA:13065"/>
        <dbReference type="ChEBI" id="CHEBI:15377"/>
        <dbReference type="ChEBI" id="CHEBI:15378"/>
        <dbReference type="ChEBI" id="CHEBI:30616"/>
        <dbReference type="ChEBI" id="CHEBI:43474"/>
        <dbReference type="ChEBI" id="CHEBI:456216"/>
        <dbReference type="EC" id="3.6.4.6"/>
    </reaction>
</comment>
<keyword evidence="6" id="KW-0479">Metal-binding</keyword>
<dbReference type="InterPro" id="IPR003960">
    <property type="entry name" value="ATPase_AAA_CS"/>
</dbReference>
<dbReference type="PANTHER" id="PTHR23078">
    <property type="entry name" value="VESICULAR-FUSION PROTEIN NSF"/>
    <property type="match status" value="1"/>
</dbReference>
<dbReference type="GO" id="GO:0035494">
    <property type="term" value="P:SNARE complex disassembly"/>
    <property type="evidence" value="ECO:0007669"/>
    <property type="project" value="InterPro"/>
</dbReference>
<dbReference type="AlphaFoldDB" id="R7QLB1"/>
<keyword evidence="5 6" id="KW-0653">Protein transport</keyword>
<dbReference type="EMBL" id="HG002022">
    <property type="protein sequence ID" value="CDF39302.1"/>
    <property type="molecule type" value="Genomic_DNA"/>
</dbReference>
<dbReference type="InterPro" id="IPR009010">
    <property type="entry name" value="Asp_de-COase-like_dom_sf"/>
</dbReference>
<dbReference type="Pfam" id="PF17862">
    <property type="entry name" value="AAA_lid_3"/>
    <property type="match status" value="1"/>
</dbReference>
<dbReference type="FunFam" id="3.40.50.300:FF:000166">
    <property type="entry name" value="vesicle-fusing ATPase isoform X1"/>
    <property type="match status" value="1"/>
</dbReference>
<dbReference type="InterPro" id="IPR041569">
    <property type="entry name" value="AAA_lid_3"/>
</dbReference>
<evidence type="ECO:0000256" key="1">
    <source>
        <dbReference type="ARBA" id="ARBA00006914"/>
    </source>
</evidence>
<dbReference type="KEGG" id="ccp:CHC_T00006591001"/>
<comment type="similarity">
    <text evidence="1 6">Belongs to the AAA ATPase family.</text>
</comment>
<dbReference type="Gramene" id="CDF39302">
    <property type="protein sequence ID" value="CDF39302"/>
    <property type="gene ID" value="CHC_T00006591001"/>
</dbReference>
<evidence type="ECO:0000256" key="3">
    <source>
        <dbReference type="ARBA" id="ARBA00022741"/>
    </source>
</evidence>
<dbReference type="InterPro" id="IPR003338">
    <property type="entry name" value="CDC4_N-term_subdom"/>
</dbReference>
<reference evidence="10" key="1">
    <citation type="journal article" date="2013" name="Proc. Natl. Acad. Sci. U.S.A.">
        <title>Genome structure and metabolic features in the red seaweed Chondrus crispus shed light on evolution of the Archaeplastida.</title>
        <authorList>
            <person name="Collen J."/>
            <person name="Porcel B."/>
            <person name="Carre W."/>
            <person name="Ball S.G."/>
            <person name="Chaparro C."/>
            <person name="Tonon T."/>
            <person name="Barbeyron T."/>
            <person name="Michel G."/>
            <person name="Noel B."/>
            <person name="Valentin K."/>
            <person name="Elias M."/>
            <person name="Artiguenave F."/>
            <person name="Arun A."/>
            <person name="Aury J.M."/>
            <person name="Barbosa-Neto J.F."/>
            <person name="Bothwell J.H."/>
            <person name="Bouget F.Y."/>
            <person name="Brillet L."/>
            <person name="Cabello-Hurtado F."/>
            <person name="Capella-Gutierrez S."/>
            <person name="Charrier B."/>
            <person name="Cladiere L."/>
            <person name="Cock J.M."/>
            <person name="Coelho S.M."/>
            <person name="Colleoni C."/>
            <person name="Czjzek M."/>
            <person name="Da Silva C."/>
            <person name="Delage L."/>
            <person name="Denoeud F."/>
            <person name="Deschamps P."/>
            <person name="Dittami S.M."/>
            <person name="Gabaldon T."/>
            <person name="Gachon C.M."/>
            <person name="Groisillier A."/>
            <person name="Herve C."/>
            <person name="Jabbari K."/>
            <person name="Katinka M."/>
            <person name="Kloareg B."/>
            <person name="Kowalczyk N."/>
            <person name="Labadie K."/>
            <person name="Leblanc C."/>
            <person name="Lopez P.J."/>
            <person name="McLachlan D.H."/>
            <person name="Meslet-Cladiere L."/>
            <person name="Moustafa A."/>
            <person name="Nehr Z."/>
            <person name="Nyvall Collen P."/>
            <person name="Panaud O."/>
            <person name="Partensky F."/>
            <person name="Poulain J."/>
            <person name="Rensing S.A."/>
            <person name="Rousvoal S."/>
            <person name="Samson G."/>
            <person name="Symeonidi A."/>
            <person name="Weissenbach J."/>
            <person name="Zambounis A."/>
            <person name="Wincker P."/>
            <person name="Boyen C."/>
        </authorList>
    </citation>
    <scope>NUCLEOTIDE SEQUENCE [LARGE SCALE GENOMIC DNA]</scope>
    <source>
        <strain evidence="10">cv. Stackhouse</strain>
    </source>
</reference>
<keyword evidence="2 6" id="KW-0813">Transport</keyword>
<dbReference type="InterPro" id="IPR003959">
    <property type="entry name" value="ATPase_AAA_core"/>
</dbReference>
<organism evidence="9 10">
    <name type="scientific">Chondrus crispus</name>
    <name type="common">Carrageen Irish moss</name>
    <name type="synonym">Polymorpha crispa</name>
    <dbReference type="NCBI Taxonomy" id="2769"/>
    <lineage>
        <taxon>Eukaryota</taxon>
        <taxon>Rhodophyta</taxon>
        <taxon>Florideophyceae</taxon>
        <taxon>Rhodymeniophycidae</taxon>
        <taxon>Gigartinales</taxon>
        <taxon>Gigartinaceae</taxon>
        <taxon>Chondrus</taxon>
    </lineage>
</organism>
<feature type="domain" description="AAA+ ATPase" evidence="7">
    <location>
        <begin position="522"/>
        <end position="643"/>
    </location>
</feature>
<protein>
    <recommendedName>
        <fullName evidence="6">Vesicle-fusing ATPase</fullName>
        <ecNumber evidence="6">3.6.4.6</ecNumber>
    </recommendedName>
</protein>
<dbReference type="InterPro" id="IPR029067">
    <property type="entry name" value="CDC48_domain_2-like_sf"/>
</dbReference>
<dbReference type="GO" id="GO:0006891">
    <property type="term" value="P:intra-Golgi vesicle-mediated transport"/>
    <property type="evidence" value="ECO:0007669"/>
    <property type="project" value="TreeGrafter"/>
</dbReference>
<dbReference type="SMART" id="SM01073">
    <property type="entry name" value="CDC48_N"/>
    <property type="match status" value="1"/>
</dbReference>
<dbReference type="PROSITE" id="PS00674">
    <property type="entry name" value="AAA"/>
    <property type="match status" value="1"/>
</dbReference>
<evidence type="ECO:0000256" key="6">
    <source>
        <dbReference type="RuleBase" id="RU367045"/>
    </source>
</evidence>
<keyword evidence="6" id="KW-0931">ER-Golgi transport</keyword>
<evidence type="ECO:0000259" key="8">
    <source>
        <dbReference type="SMART" id="SM01073"/>
    </source>
</evidence>
<evidence type="ECO:0000256" key="5">
    <source>
        <dbReference type="ARBA" id="ARBA00022927"/>
    </source>
</evidence>
<evidence type="ECO:0000259" key="7">
    <source>
        <dbReference type="SMART" id="SM00382"/>
    </source>
</evidence>
<dbReference type="Gene3D" id="2.40.40.20">
    <property type="match status" value="1"/>
</dbReference>
<dbReference type="GeneID" id="17326932"/>
<dbReference type="InterPro" id="IPR027417">
    <property type="entry name" value="P-loop_NTPase"/>
</dbReference>
<dbReference type="FunFam" id="3.40.50.300:FF:000187">
    <property type="entry name" value="Vesicular-fusion ATPase SEC18"/>
    <property type="match status" value="1"/>
</dbReference>
<dbReference type="STRING" id="2769.R7QLB1"/>
<dbReference type="RefSeq" id="XP_005719213.1">
    <property type="nucleotide sequence ID" value="XM_005719156.1"/>
</dbReference>
<dbReference type="SUPFAM" id="SSF52540">
    <property type="entry name" value="P-loop containing nucleoside triphosphate hydrolases"/>
    <property type="match status" value="2"/>
</dbReference>
<comment type="subcellular location">
    <subcellularLocation>
        <location evidence="6">Cytoplasm</location>
    </subcellularLocation>
</comment>
<dbReference type="SUPFAM" id="SSF50692">
    <property type="entry name" value="ADC-like"/>
    <property type="match status" value="1"/>
</dbReference>
<sequence>MASWNLRGLLPSSQKLSVSSCPNNDLARTNKVFVNPTDFPAVSGLGHINSKFVYVIGASSEVQHGHLAFNRSQRKELRLGLGDVVSVSPFKWPGKKPVVAVAATFEVGLLSRTGQQIEIEAEELIEQCQRRFTAHVPSLGQSFIVDFFGSSLILKATSLVADSAVEIATVTKNTEIFFTKAPDSPVKVRGGDNRPKDVFRADFNFEKMGIGGLDKEFSDIFRRAFASRVFPVSVIQKLGIQHVKGMLLYGPPGTGKTLIARQIGKMLNGKEPKVVNGPEILNKFVGQSEENVRALFQDAEADYKENGDSSELHIIIFDEIDAICKQRGSSGTSSGVGDTVVNQLLSKIDGVNALNNILVIGMTNRKDMIDEALLRPGRLEVHVEISLPDEHGRQQILQIHTAKMRESRMLAHDVNLDWLAVQTKNYSGAEIEGLCKSAAAFALNRHVDYRDLQKQVDASGMVVTMEDFRRALVEVQPAFGMGRDDFARCLLGGFLVHGERMQKSLDAGKLFRNEVASSDRSPLLSVLIEGPPGTGKTALAALLAVESGFPFVRLVTPESYVGYSEVAKCQALAKVFDDAHKSSLSVIVLDNIERMIEYSPIGPRFSNILLQTLMVLTKQVPPKGRRLLILATTSCMNVIERLDYKQAFSAVLSTPTLSGDEIGAILDGNTESINISQEADGSFSSLHSSHLSATRFRSRRDRDFAITMLEAKDLGVKKLLMILHMARTEDADGEQVIEIERLTAVLRDVV</sequence>
<dbReference type="GO" id="GO:0005524">
    <property type="term" value="F:ATP binding"/>
    <property type="evidence" value="ECO:0007669"/>
    <property type="project" value="UniProtKB-UniRule"/>
</dbReference>
<dbReference type="Proteomes" id="UP000012073">
    <property type="component" value="Unassembled WGS sequence"/>
</dbReference>
<dbReference type="Pfam" id="PF00004">
    <property type="entry name" value="AAA"/>
    <property type="match status" value="2"/>
</dbReference>
<dbReference type="GO" id="GO:0046872">
    <property type="term" value="F:metal ion binding"/>
    <property type="evidence" value="ECO:0007669"/>
    <property type="project" value="UniProtKB-UniRule"/>
</dbReference>
<keyword evidence="6" id="KW-0460">Magnesium</keyword>
<dbReference type="SMART" id="SM00382">
    <property type="entry name" value="AAA"/>
    <property type="match status" value="2"/>
</dbReference>
<evidence type="ECO:0000313" key="9">
    <source>
        <dbReference type="EMBL" id="CDF39302.1"/>
    </source>
</evidence>
<keyword evidence="6" id="KW-0963">Cytoplasm</keyword>
<dbReference type="SUPFAM" id="SSF54585">
    <property type="entry name" value="Cdc48 domain 2-like"/>
    <property type="match status" value="1"/>
</dbReference>
<keyword evidence="3 6" id="KW-0547">Nucleotide-binding</keyword>
<name>R7QLB1_CHOCR</name>
<dbReference type="EC" id="3.6.4.6" evidence="6"/>
<feature type="domain" description="AAA+ ATPase" evidence="7">
    <location>
        <begin position="242"/>
        <end position="389"/>
    </location>
</feature>
<keyword evidence="10" id="KW-1185">Reference proteome</keyword>
<dbReference type="InterPro" id="IPR039812">
    <property type="entry name" value="Vesicle-fus_ATPase"/>
</dbReference>
<dbReference type="FunFam" id="1.10.8.60:FF:000127">
    <property type="entry name" value="Vesicular-fusion protein SEC18"/>
    <property type="match status" value="1"/>
</dbReference>
<comment type="function">
    <text evidence="6">Required for vesicle-mediated transport. Catalyzes the fusion of transport vesicles within the Golgi cisternae. Is also required for transport from the endoplasmic reticulum to the Golgi stack. Seems to function as a fusion protein required for the delivery of cargo proteins to all compartments of the Golgi stack independent of vesicle origin.</text>
</comment>
<dbReference type="OrthoDB" id="9982946at2759"/>
<evidence type="ECO:0000256" key="4">
    <source>
        <dbReference type="ARBA" id="ARBA00022840"/>
    </source>
</evidence>
<dbReference type="PANTHER" id="PTHR23078:SF3">
    <property type="entry name" value="VESICLE-FUSING ATPASE"/>
    <property type="match status" value="1"/>
</dbReference>
<dbReference type="GO" id="GO:0016887">
    <property type="term" value="F:ATP hydrolysis activity"/>
    <property type="evidence" value="ECO:0007669"/>
    <property type="project" value="InterPro"/>
</dbReference>
<dbReference type="Gene3D" id="3.10.330.10">
    <property type="match status" value="1"/>
</dbReference>
<keyword evidence="6" id="KW-0378">Hydrolase</keyword>
<accession>R7QLB1</accession>
<dbReference type="Gene3D" id="3.40.50.300">
    <property type="entry name" value="P-loop containing nucleotide triphosphate hydrolases"/>
    <property type="match status" value="2"/>
</dbReference>
<evidence type="ECO:0000256" key="2">
    <source>
        <dbReference type="ARBA" id="ARBA00022448"/>
    </source>
</evidence>
<dbReference type="InterPro" id="IPR003593">
    <property type="entry name" value="AAA+_ATPase"/>
</dbReference>
<feature type="domain" description="CDC48 N-terminal subdomain" evidence="8">
    <location>
        <begin position="15"/>
        <end position="92"/>
    </location>
</feature>
<keyword evidence="4 6" id="KW-0067">ATP-binding</keyword>
<comment type="cofactor">
    <cofactor evidence="6">
        <name>Mg(2+)</name>
        <dbReference type="ChEBI" id="CHEBI:18420"/>
    </cofactor>
    <text evidence="6">Binds 1 Mg(2+) ion per subunit.</text>
</comment>
<dbReference type="CDD" id="cd00009">
    <property type="entry name" value="AAA"/>
    <property type="match status" value="1"/>
</dbReference>
<dbReference type="GO" id="GO:0005795">
    <property type="term" value="C:Golgi stack"/>
    <property type="evidence" value="ECO:0007669"/>
    <property type="project" value="TreeGrafter"/>
</dbReference>
<gene>
    <name evidence="9" type="ORF">CHC_T00006591001</name>
</gene>
<dbReference type="PhylomeDB" id="R7QLB1"/>
<dbReference type="OMA" id="CFDNEIA"/>
<dbReference type="GO" id="GO:0043001">
    <property type="term" value="P:Golgi to plasma membrane protein transport"/>
    <property type="evidence" value="ECO:0007669"/>
    <property type="project" value="TreeGrafter"/>
</dbReference>
<dbReference type="Gene3D" id="1.10.8.60">
    <property type="match status" value="1"/>
</dbReference>
<proteinExistence type="inferred from homology"/>